<keyword evidence="4" id="KW-0735">Signal-anchor</keyword>
<dbReference type="PANTHER" id="PTHR11523:SF28">
    <property type="entry name" value="NA_K-ATPASE BETA SUBUNIT ISOFORM 4-RELATED"/>
    <property type="match status" value="1"/>
</dbReference>
<evidence type="ECO:0000256" key="6">
    <source>
        <dbReference type="ARBA" id="ARBA00023136"/>
    </source>
</evidence>
<dbReference type="PANTHER" id="PTHR11523">
    <property type="entry name" value="SODIUM/POTASSIUM-DEPENDENT ATPASE BETA SUBUNIT"/>
    <property type="match status" value="1"/>
</dbReference>
<dbReference type="GO" id="GO:0006883">
    <property type="term" value="P:intracellular sodium ion homeostasis"/>
    <property type="evidence" value="ECO:0007669"/>
    <property type="project" value="TreeGrafter"/>
</dbReference>
<name>A0A7R8CDB5_LEPSM</name>
<keyword evidence="6" id="KW-0472">Membrane</keyword>
<keyword evidence="5" id="KW-1133">Transmembrane helix</keyword>
<evidence type="ECO:0000256" key="5">
    <source>
        <dbReference type="ARBA" id="ARBA00022989"/>
    </source>
</evidence>
<organism evidence="7 8">
    <name type="scientific">Lepeophtheirus salmonis</name>
    <name type="common">Salmon louse</name>
    <name type="synonym">Caligus salmonis</name>
    <dbReference type="NCBI Taxonomy" id="72036"/>
    <lineage>
        <taxon>Eukaryota</taxon>
        <taxon>Metazoa</taxon>
        <taxon>Ecdysozoa</taxon>
        <taxon>Arthropoda</taxon>
        <taxon>Crustacea</taxon>
        <taxon>Multicrustacea</taxon>
        <taxon>Hexanauplia</taxon>
        <taxon>Copepoda</taxon>
        <taxon>Siphonostomatoida</taxon>
        <taxon>Caligidae</taxon>
        <taxon>Lepeophtheirus</taxon>
    </lineage>
</organism>
<dbReference type="GO" id="GO:0030007">
    <property type="term" value="P:intracellular potassium ion homeostasis"/>
    <property type="evidence" value="ECO:0007669"/>
    <property type="project" value="TreeGrafter"/>
</dbReference>
<dbReference type="Gene3D" id="2.60.40.1660">
    <property type="entry name" value="Na, k-atpase alpha subunit"/>
    <property type="match status" value="1"/>
</dbReference>
<sequence>MGGPTEGNAPQLLGGTAIKPKERKGFEAISYFIHNPETGEYFTRTPKSWALIILFYIIYYACLAGIWYGLLTAYFSTLPDGRPKFTLHESLIGSNPGLGIRPRQPDVHIDSSMVKLKFDDTSLEETKAGLTNFDWAKRDDSSLACKFDVSSFGDCANFPYGYTLKEGESVISPCLYIKPNRIYEWVPESYNVDSIADDETIPENIKELIIANPKKLYVDCEGENPFDREGLEGNIIYHPKDQSIDFKYFPYVHIDGNYHNPAVAIQIKNPELGRLYHIECKLYGGNVEHHRKGPRRIPFSITSISINPFLYQQQQQPTFSLLSYRRPHPTKWRGFSFYRNVPISLNLLR</sequence>
<comment type="similarity">
    <text evidence="2">Belongs to the X(+)/potassium ATPases subunit beta family.</text>
</comment>
<dbReference type="Pfam" id="PF00287">
    <property type="entry name" value="Na_K-ATPase"/>
    <property type="match status" value="2"/>
</dbReference>
<dbReference type="GO" id="GO:0036376">
    <property type="term" value="P:sodium ion export across plasma membrane"/>
    <property type="evidence" value="ECO:0007669"/>
    <property type="project" value="TreeGrafter"/>
</dbReference>
<protein>
    <submittedName>
        <fullName evidence="7">ATP1B</fullName>
    </submittedName>
</protein>
<evidence type="ECO:0000256" key="3">
    <source>
        <dbReference type="ARBA" id="ARBA00022692"/>
    </source>
</evidence>
<dbReference type="Proteomes" id="UP000675881">
    <property type="component" value="Chromosome 1"/>
</dbReference>
<evidence type="ECO:0000256" key="4">
    <source>
        <dbReference type="ARBA" id="ARBA00022968"/>
    </source>
</evidence>
<reference evidence="7" key="1">
    <citation type="submission" date="2021-02" db="EMBL/GenBank/DDBJ databases">
        <authorList>
            <person name="Bekaert M."/>
        </authorList>
    </citation>
    <scope>NUCLEOTIDE SEQUENCE</scope>
    <source>
        <strain evidence="7">IoA-00</strain>
    </source>
</reference>
<evidence type="ECO:0000313" key="7">
    <source>
        <dbReference type="EMBL" id="CAF2779551.1"/>
    </source>
</evidence>
<gene>
    <name evidence="7" type="ORF">LSAA_646</name>
</gene>
<dbReference type="OrthoDB" id="5912413at2759"/>
<evidence type="ECO:0000256" key="2">
    <source>
        <dbReference type="ARBA" id="ARBA00005876"/>
    </source>
</evidence>
<evidence type="ECO:0000256" key="1">
    <source>
        <dbReference type="ARBA" id="ARBA00004606"/>
    </source>
</evidence>
<evidence type="ECO:0000313" key="8">
    <source>
        <dbReference type="Proteomes" id="UP000675881"/>
    </source>
</evidence>
<comment type="subcellular location">
    <subcellularLocation>
        <location evidence="1">Membrane</location>
        <topology evidence="1">Single-pass type II membrane protein</topology>
    </subcellularLocation>
</comment>
<dbReference type="EMBL" id="HG994580">
    <property type="protein sequence ID" value="CAF2779551.1"/>
    <property type="molecule type" value="Genomic_DNA"/>
</dbReference>
<dbReference type="InterPro" id="IPR038702">
    <property type="entry name" value="Na/K_ATPase_sub_beta_sf"/>
</dbReference>
<accession>A0A7R8CDB5</accession>
<dbReference type="AlphaFoldDB" id="A0A7R8CDB5"/>
<dbReference type="GO" id="GO:1990573">
    <property type="term" value="P:potassium ion import across plasma membrane"/>
    <property type="evidence" value="ECO:0007669"/>
    <property type="project" value="TreeGrafter"/>
</dbReference>
<proteinExistence type="inferred from homology"/>
<dbReference type="GO" id="GO:0001671">
    <property type="term" value="F:ATPase activator activity"/>
    <property type="evidence" value="ECO:0007669"/>
    <property type="project" value="TreeGrafter"/>
</dbReference>
<dbReference type="InterPro" id="IPR000402">
    <property type="entry name" value="Na/K_ATPase_sub_beta"/>
</dbReference>
<dbReference type="GO" id="GO:0005890">
    <property type="term" value="C:sodium:potassium-exchanging ATPase complex"/>
    <property type="evidence" value="ECO:0007669"/>
    <property type="project" value="InterPro"/>
</dbReference>
<keyword evidence="3" id="KW-0812">Transmembrane</keyword>
<keyword evidence="8" id="KW-1185">Reference proteome</keyword>